<evidence type="ECO:0000256" key="5">
    <source>
        <dbReference type="ARBA" id="ARBA00022824"/>
    </source>
</evidence>
<keyword evidence="9 16" id="KW-0472">Membrane</keyword>
<evidence type="ECO:0000256" key="15">
    <source>
        <dbReference type="SAM" id="MobiDB-lite"/>
    </source>
</evidence>
<accession>A0A9Q1MW77</accession>
<feature type="region of interest" description="Disordered" evidence="15">
    <location>
        <begin position="767"/>
        <end position="797"/>
    </location>
</feature>
<dbReference type="AlphaFoldDB" id="A0A9Q1MW77"/>
<feature type="region of interest" description="Disordered" evidence="15">
    <location>
        <begin position="204"/>
        <end position="259"/>
    </location>
</feature>
<dbReference type="SUPFAM" id="SSF57959">
    <property type="entry name" value="Leucine zipper domain"/>
    <property type="match status" value="1"/>
</dbReference>
<dbReference type="Pfam" id="PF00170">
    <property type="entry name" value="bZIP_1"/>
    <property type="match status" value="1"/>
</dbReference>
<evidence type="ECO:0000256" key="8">
    <source>
        <dbReference type="ARBA" id="ARBA00023125"/>
    </source>
</evidence>
<evidence type="ECO:0000256" key="7">
    <source>
        <dbReference type="ARBA" id="ARBA00023015"/>
    </source>
</evidence>
<comment type="subunit">
    <text evidence="13">Interacts with BZIP28.</text>
</comment>
<feature type="compositionally biased region" description="Polar residues" evidence="15">
    <location>
        <begin position="787"/>
        <end position="797"/>
    </location>
</feature>
<evidence type="ECO:0000259" key="17">
    <source>
        <dbReference type="PROSITE" id="PS50217"/>
    </source>
</evidence>
<feature type="coiled-coil region" evidence="14">
    <location>
        <begin position="367"/>
        <end position="415"/>
    </location>
</feature>
<sequence length="859" mass="92913">MKETSFNPNTLEQQSILQSLSLSLYNNNKISVSAFSHYNIPPNMGDSILEDPPNLTGDLDGLPIPPLDPTYFSQHTTTPDQTNIDGFDGNFMLDDLDFDLSFDDFFLNPPNGEDDAFNPYYLDCLGSAQGYNPVQIDPNCFGQSGSQLIGDFDDCKGILPTGLNSIQMDPNPNCQLIGDFDDSSGNVKSTSAKLGDFAVMDTSSPEIHRSSSSSGVLNDVSPSLHQVSGDVSDDVSGYLNVPSPESNGSNHEGSLEFRNDNKGLSDVKVLNCHSPDSQGSGNCGSNLSEGLNYLSDSSKSVRSSPNLANDSMKSRVVEQKFKFEGVDANNISNCSSMLKRKKGSEDSNNVSKLQKSMNFLLSDNVNNDEDEKRIARLIRNRESAQLSRQRKKHYVEELEDKVRMMHSTIQDLNSKISYMIAESATLRTQLGGNGVPPQVPPPPGMYPQPPVMYPWMPYAPPYMMKPQGSQVPLVPIPKLKPQATAPAPKSSKKVEKKKSEVKTKKVASMSEVKTKKVASISFLGVLFFMLLFGGLVPLLNVRYGGVREPFMSGDSFGSGFYEKHHGRVLAVDGPGNGTGYSGKHNGKDYSSQCGRGGPGESNQQNINKAADEFVHVGNASDPLAASLYVPRNDKLVKIDGNLIIQSVLASEKAMASHGSADKNNKETGLAVPGNLAPAIPGSHPRLYRSPEQRALGTGEEHAKSTMQQWFLEGVAGPLLSSGMCTEVFQFDVSSSAPGGIVPATNARNLSIEEKQNDTRVQRNRRILNGPSVSLSRSSHNISEEQTGRTGKQESFSGNKSLSSMVVSVLVDPREAGDADGIMGPKSLSRIFVVVLIDSVKYVTYSCMLPFKGSAPLVTT</sequence>
<keyword evidence="8" id="KW-0238">DNA-binding</keyword>
<feature type="domain" description="BZIP" evidence="17">
    <location>
        <begin position="370"/>
        <end position="430"/>
    </location>
</feature>
<keyword evidence="11" id="KW-0325">Glycoprotein</keyword>
<dbReference type="CDD" id="cd14704">
    <property type="entry name" value="bZIP_HY5-like"/>
    <property type="match status" value="1"/>
</dbReference>
<evidence type="ECO:0000256" key="14">
    <source>
        <dbReference type="SAM" id="Coils"/>
    </source>
</evidence>
<keyword evidence="6 16" id="KW-1133">Transmembrane helix</keyword>
<keyword evidence="5" id="KW-0256">Endoplasmic reticulum</keyword>
<dbReference type="GO" id="GO:0005789">
    <property type="term" value="C:endoplasmic reticulum membrane"/>
    <property type="evidence" value="ECO:0007669"/>
    <property type="project" value="UniProtKB-SubCell"/>
</dbReference>
<evidence type="ECO:0000256" key="10">
    <source>
        <dbReference type="ARBA" id="ARBA00023163"/>
    </source>
</evidence>
<dbReference type="OrthoDB" id="295274at2759"/>
<evidence type="ECO:0000313" key="19">
    <source>
        <dbReference type="Proteomes" id="UP001152561"/>
    </source>
</evidence>
<dbReference type="Proteomes" id="UP001152561">
    <property type="component" value="Unassembled WGS sequence"/>
</dbReference>
<keyword evidence="19" id="KW-1185">Reference proteome</keyword>
<keyword evidence="14" id="KW-0175">Coiled coil</keyword>
<evidence type="ECO:0000256" key="9">
    <source>
        <dbReference type="ARBA" id="ARBA00023136"/>
    </source>
</evidence>
<feature type="compositionally biased region" description="Polar residues" evidence="15">
    <location>
        <begin position="770"/>
        <end position="780"/>
    </location>
</feature>
<keyword evidence="12" id="KW-0539">Nucleus</keyword>
<dbReference type="FunFam" id="1.20.5.170:FF:000085">
    <property type="entry name" value="bZIP transcription factor 49"/>
    <property type="match status" value="1"/>
</dbReference>
<protein>
    <recommendedName>
        <fullName evidence="17">BZIP domain-containing protein</fullName>
    </recommendedName>
</protein>
<comment type="similarity">
    <text evidence="3">Belongs to the bZIP family.</text>
</comment>
<comment type="subcellular location">
    <subcellularLocation>
        <location evidence="2">Endoplasmic reticulum membrane</location>
        <topology evidence="2">Single-pass membrane protein</topology>
    </subcellularLocation>
    <subcellularLocation>
        <location evidence="1">Nucleus</location>
    </subcellularLocation>
</comment>
<evidence type="ECO:0000256" key="6">
    <source>
        <dbReference type="ARBA" id="ARBA00022989"/>
    </source>
</evidence>
<evidence type="ECO:0000256" key="13">
    <source>
        <dbReference type="ARBA" id="ARBA00065888"/>
    </source>
</evidence>
<reference evidence="19" key="1">
    <citation type="journal article" date="2023" name="Proc. Natl. Acad. Sci. U.S.A.">
        <title>Genomic and structural basis for evolution of tropane alkaloid biosynthesis.</title>
        <authorList>
            <person name="Wanga Y.-J."/>
            <person name="Taina T."/>
            <person name="Yua J.-Y."/>
            <person name="Lia J."/>
            <person name="Xua B."/>
            <person name="Chenc J."/>
            <person name="D'Auriad J.C."/>
            <person name="Huanga J.-P."/>
            <person name="Huanga S.-X."/>
        </authorList>
    </citation>
    <scope>NUCLEOTIDE SEQUENCE [LARGE SCALE GENOMIC DNA]</scope>
    <source>
        <strain evidence="19">cv. KIB-2019</strain>
    </source>
</reference>
<name>A0A9Q1MW77_9SOLA</name>
<evidence type="ECO:0000256" key="3">
    <source>
        <dbReference type="ARBA" id="ARBA00007163"/>
    </source>
</evidence>
<dbReference type="GO" id="GO:0003700">
    <property type="term" value="F:DNA-binding transcription factor activity"/>
    <property type="evidence" value="ECO:0007669"/>
    <property type="project" value="InterPro"/>
</dbReference>
<keyword evidence="4 16" id="KW-0812">Transmembrane</keyword>
<dbReference type="EMBL" id="JAJAGQ010000002">
    <property type="protein sequence ID" value="KAJ8570309.1"/>
    <property type="molecule type" value="Genomic_DNA"/>
</dbReference>
<dbReference type="PROSITE" id="PS50217">
    <property type="entry name" value="BZIP"/>
    <property type="match status" value="1"/>
</dbReference>
<feature type="compositionally biased region" description="Polar residues" evidence="15">
    <location>
        <begin position="243"/>
        <end position="252"/>
    </location>
</feature>
<dbReference type="PANTHER" id="PTHR37616:SF5">
    <property type="entry name" value="BZIP TRANSCRIPTION FACTOR 17-LIKE"/>
    <property type="match status" value="1"/>
</dbReference>
<dbReference type="GO" id="GO:0005634">
    <property type="term" value="C:nucleus"/>
    <property type="evidence" value="ECO:0007669"/>
    <property type="project" value="UniProtKB-SubCell"/>
</dbReference>
<evidence type="ECO:0000256" key="12">
    <source>
        <dbReference type="ARBA" id="ARBA00023242"/>
    </source>
</evidence>
<evidence type="ECO:0000313" key="18">
    <source>
        <dbReference type="EMBL" id="KAJ8570309.1"/>
    </source>
</evidence>
<dbReference type="SMART" id="SM00338">
    <property type="entry name" value="BRLZ"/>
    <property type="match status" value="1"/>
</dbReference>
<dbReference type="GO" id="GO:0006950">
    <property type="term" value="P:response to stress"/>
    <property type="evidence" value="ECO:0007669"/>
    <property type="project" value="UniProtKB-ARBA"/>
</dbReference>
<gene>
    <name evidence="18" type="ORF">K7X08_037281</name>
</gene>
<dbReference type="GO" id="GO:0003677">
    <property type="term" value="F:DNA binding"/>
    <property type="evidence" value="ECO:0007669"/>
    <property type="project" value="UniProtKB-KW"/>
</dbReference>
<feature type="transmembrane region" description="Helical" evidence="16">
    <location>
        <begin position="517"/>
        <end position="541"/>
    </location>
</feature>
<evidence type="ECO:0000256" key="11">
    <source>
        <dbReference type="ARBA" id="ARBA00023180"/>
    </source>
</evidence>
<keyword evidence="7" id="KW-0805">Transcription regulation</keyword>
<dbReference type="InterPro" id="IPR004827">
    <property type="entry name" value="bZIP"/>
</dbReference>
<proteinExistence type="inferred from homology"/>
<evidence type="ECO:0000256" key="1">
    <source>
        <dbReference type="ARBA" id="ARBA00004123"/>
    </source>
</evidence>
<dbReference type="PANTHER" id="PTHR37616">
    <property type="entry name" value="BZIP TRANSCRIPTION FACTOR 60-LIKE"/>
    <property type="match status" value="1"/>
</dbReference>
<keyword evidence="10" id="KW-0804">Transcription</keyword>
<evidence type="ECO:0000256" key="16">
    <source>
        <dbReference type="SAM" id="Phobius"/>
    </source>
</evidence>
<comment type="caution">
    <text evidence="18">The sequence shown here is derived from an EMBL/GenBank/DDBJ whole genome shotgun (WGS) entry which is preliminary data.</text>
</comment>
<evidence type="ECO:0000256" key="2">
    <source>
        <dbReference type="ARBA" id="ARBA00004389"/>
    </source>
</evidence>
<dbReference type="Gene3D" id="1.20.5.170">
    <property type="match status" value="1"/>
</dbReference>
<dbReference type="InterPro" id="IPR046347">
    <property type="entry name" value="bZIP_sf"/>
</dbReference>
<evidence type="ECO:0000256" key="4">
    <source>
        <dbReference type="ARBA" id="ARBA00022692"/>
    </source>
</evidence>
<organism evidence="18 19">
    <name type="scientific">Anisodus acutangulus</name>
    <dbReference type="NCBI Taxonomy" id="402998"/>
    <lineage>
        <taxon>Eukaryota</taxon>
        <taxon>Viridiplantae</taxon>
        <taxon>Streptophyta</taxon>
        <taxon>Embryophyta</taxon>
        <taxon>Tracheophyta</taxon>
        <taxon>Spermatophyta</taxon>
        <taxon>Magnoliopsida</taxon>
        <taxon>eudicotyledons</taxon>
        <taxon>Gunneridae</taxon>
        <taxon>Pentapetalae</taxon>
        <taxon>asterids</taxon>
        <taxon>lamiids</taxon>
        <taxon>Solanales</taxon>
        <taxon>Solanaceae</taxon>
        <taxon>Solanoideae</taxon>
        <taxon>Hyoscyameae</taxon>
        <taxon>Anisodus</taxon>
    </lineage>
</organism>